<evidence type="ECO:0000256" key="5">
    <source>
        <dbReference type="ARBA" id="ARBA00023163"/>
    </source>
</evidence>
<dbReference type="SUPFAM" id="SSF88659">
    <property type="entry name" value="Sigma3 and sigma4 domains of RNA polymerase sigma factors"/>
    <property type="match status" value="1"/>
</dbReference>
<dbReference type="InterPro" id="IPR013325">
    <property type="entry name" value="RNA_pol_sigma_r2"/>
</dbReference>
<dbReference type="Pfam" id="PF04542">
    <property type="entry name" value="Sigma70_r2"/>
    <property type="match status" value="1"/>
</dbReference>
<dbReference type="EMBL" id="JAJEKE010000021">
    <property type="protein sequence ID" value="MCQ1531326.1"/>
    <property type="molecule type" value="Genomic_DNA"/>
</dbReference>
<dbReference type="InterPro" id="IPR013324">
    <property type="entry name" value="RNA_pol_sigma_r3/r4-like"/>
</dbReference>
<evidence type="ECO:0000259" key="7">
    <source>
        <dbReference type="Pfam" id="PF04542"/>
    </source>
</evidence>
<comment type="caution">
    <text evidence="9">The sequence shown here is derived from an EMBL/GenBank/DDBJ whole genome shotgun (WGS) entry which is preliminary data.</text>
</comment>
<keyword evidence="2 6" id="KW-0805">Transcription regulation</keyword>
<dbReference type="Gene3D" id="1.10.10.10">
    <property type="entry name" value="Winged helix-like DNA-binding domain superfamily/Winged helix DNA-binding domain"/>
    <property type="match status" value="1"/>
</dbReference>
<keyword evidence="4 6" id="KW-0238">DNA-binding</keyword>
<evidence type="ECO:0000256" key="3">
    <source>
        <dbReference type="ARBA" id="ARBA00023082"/>
    </source>
</evidence>
<gene>
    <name evidence="9" type="ORF">LJD61_17515</name>
</gene>
<evidence type="ECO:0000313" key="9">
    <source>
        <dbReference type="EMBL" id="MCQ1531326.1"/>
    </source>
</evidence>
<protein>
    <recommendedName>
        <fullName evidence="6">RNA polymerase sigma factor</fullName>
    </recommendedName>
</protein>
<evidence type="ECO:0000256" key="2">
    <source>
        <dbReference type="ARBA" id="ARBA00023015"/>
    </source>
</evidence>
<accession>A0ABT1NJF3</accession>
<dbReference type="Proteomes" id="UP001651880">
    <property type="component" value="Unassembled WGS sequence"/>
</dbReference>
<dbReference type="Pfam" id="PF08281">
    <property type="entry name" value="Sigma70_r4_2"/>
    <property type="match status" value="1"/>
</dbReference>
<dbReference type="SUPFAM" id="SSF88946">
    <property type="entry name" value="Sigma2 domain of RNA polymerase sigma factors"/>
    <property type="match status" value="1"/>
</dbReference>
<evidence type="ECO:0000313" key="10">
    <source>
        <dbReference type="Proteomes" id="UP001651880"/>
    </source>
</evidence>
<evidence type="ECO:0000256" key="6">
    <source>
        <dbReference type="RuleBase" id="RU000716"/>
    </source>
</evidence>
<organism evidence="9 10">
    <name type="scientific">Lutispora saccharofermentans</name>
    <dbReference type="NCBI Taxonomy" id="3024236"/>
    <lineage>
        <taxon>Bacteria</taxon>
        <taxon>Bacillati</taxon>
        <taxon>Bacillota</taxon>
        <taxon>Clostridia</taxon>
        <taxon>Lutisporales</taxon>
        <taxon>Lutisporaceae</taxon>
        <taxon>Lutispora</taxon>
    </lineage>
</organism>
<evidence type="ECO:0000256" key="4">
    <source>
        <dbReference type="ARBA" id="ARBA00023125"/>
    </source>
</evidence>
<keyword evidence="3 6" id="KW-0731">Sigma factor</keyword>
<dbReference type="PANTHER" id="PTHR43133">
    <property type="entry name" value="RNA POLYMERASE ECF-TYPE SIGMA FACTO"/>
    <property type="match status" value="1"/>
</dbReference>
<dbReference type="InterPro" id="IPR039425">
    <property type="entry name" value="RNA_pol_sigma-70-like"/>
</dbReference>
<dbReference type="InterPro" id="IPR036388">
    <property type="entry name" value="WH-like_DNA-bd_sf"/>
</dbReference>
<keyword evidence="5 6" id="KW-0804">Transcription</keyword>
<name>A0ABT1NJF3_9FIRM</name>
<evidence type="ECO:0000259" key="8">
    <source>
        <dbReference type="Pfam" id="PF08281"/>
    </source>
</evidence>
<dbReference type="NCBIfam" id="TIGR02937">
    <property type="entry name" value="sigma70-ECF"/>
    <property type="match status" value="1"/>
</dbReference>
<evidence type="ECO:0000256" key="1">
    <source>
        <dbReference type="ARBA" id="ARBA00010641"/>
    </source>
</evidence>
<keyword evidence="10" id="KW-1185">Reference proteome</keyword>
<proteinExistence type="inferred from homology"/>
<feature type="domain" description="RNA polymerase sigma-70 region 2" evidence="7">
    <location>
        <begin position="16"/>
        <end position="81"/>
    </location>
</feature>
<dbReference type="InterPro" id="IPR007627">
    <property type="entry name" value="RNA_pol_sigma70_r2"/>
</dbReference>
<reference evidence="9 10" key="1">
    <citation type="submission" date="2021-10" db="EMBL/GenBank/DDBJ databases">
        <title>Lutispora strain m25 sp. nov., a thermophilic, non-spore-forming bacterium isolated from a lab-scale methanogenic bioreactor digesting anaerobic sludge.</title>
        <authorList>
            <person name="El Houari A."/>
            <person name="Mcdonald J."/>
        </authorList>
    </citation>
    <scope>NUCLEOTIDE SEQUENCE [LARGE SCALE GENOMIC DNA]</scope>
    <source>
        <strain evidence="10">m25</strain>
    </source>
</reference>
<dbReference type="PANTHER" id="PTHR43133:SF51">
    <property type="entry name" value="RNA POLYMERASE SIGMA FACTOR"/>
    <property type="match status" value="1"/>
</dbReference>
<comment type="similarity">
    <text evidence="1 6">Belongs to the sigma-70 factor family. ECF subfamily.</text>
</comment>
<dbReference type="InterPro" id="IPR014284">
    <property type="entry name" value="RNA_pol_sigma-70_dom"/>
</dbReference>
<dbReference type="Gene3D" id="1.10.1740.10">
    <property type="match status" value="1"/>
</dbReference>
<feature type="domain" description="RNA polymerase sigma factor 70 region 4 type 2" evidence="8">
    <location>
        <begin position="100"/>
        <end position="151"/>
    </location>
</feature>
<dbReference type="InterPro" id="IPR000838">
    <property type="entry name" value="RNA_pol_sigma70_ECF_CS"/>
</dbReference>
<dbReference type="CDD" id="cd06171">
    <property type="entry name" value="Sigma70_r4"/>
    <property type="match status" value="1"/>
</dbReference>
<dbReference type="PROSITE" id="PS01063">
    <property type="entry name" value="SIGMA70_ECF"/>
    <property type="match status" value="1"/>
</dbReference>
<sequence length="164" mass="19126">MAYKSCRPEDFEAFVIKHENKLYRTALAIMGNISDAEDVVQEAFLRAYEKAPEFQTDNHEKAWLIRVTVNLCNSRLRSPWRKRREPLLASYPAAEPEQHELLEHILSLPPKYRAVIHLFYYEGYSVKEIAGLTGQKESTVRSLLTRARQKLKSVLKEDNIYESI</sequence>
<dbReference type="RefSeq" id="WP_255228856.1">
    <property type="nucleotide sequence ID" value="NZ_JAJEKE010000021.1"/>
</dbReference>
<dbReference type="InterPro" id="IPR013249">
    <property type="entry name" value="RNA_pol_sigma70_r4_t2"/>
</dbReference>